<gene>
    <name evidence="1" type="ORF">PVE_R2G1010</name>
</gene>
<reference evidence="2" key="1">
    <citation type="submission" date="2016-07" db="EMBL/GenBank/DDBJ databases">
        <authorList>
            <person name="Florea S."/>
            <person name="Webb J.S."/>
            <person name="Jaromczyk J."/>
            <person name="Schardl C.L."/>
        </authorList>
    </citation>
    <scope>NUCLEOTIDE SEQUENCE [LARGE SCALE GENOMIC DNA]</scope>
    <source>
        <strain evidence="2">1YdBTEX2</strain>
    </source>
</reference>
<sequence>MDSAEVGFELTKVAHVTLQHEGLDSLAEKLSPYTKADLASGEVSRSFDLRTVYVPVGLLRETSQALADKGYRSWAASMARAAASSASI</sequence>
<dbReference type="EMBL" id="LT599584">
    <property type="protein sequence ID" value="SBW85035.1"/>
    <property type="molecule type" value="Genomic_DNA"/>
</dbReference>
<accession>A0A1D3K9W8</accession>
<evidence type="ECO:0000313" key="1">
    <source>
        <dbReference type="EMBL" id="SBW85035.1"/>
    </source>
</evidence>
<dbReference type="Proteomes" id="UP000245431">
    <property type="component" value="Chromosome PVE_r2"/>
</dbReference>
<dbReference type="AlphaFoldDB" id="A0A1D3K9W8"/>
<protein>
    <submittedName>
        <fullName evidence="1">Uncharacterized protein</fullName>
    </submittedName>
</protein>
<name>A0A1D3K9W8_PSEVE</name>
<evidence type="ECO:0000313" key="2">
    <source>
        <dbReference type="Proteomes" id="UP000245431"/>
    </source>
</evidence>
<organism evidence="1 2">
    <name type="scientific">Pseudomonas veronii 1YdBTEX2</name>
    <dbReference type="NCBI Taxonomy" id="1295141"/>
    <lineage>
        <taxon>Bacteria</taxon>
        <taxon>Pseudomonadati</taxon>
        <taxon>Pseudomonadota</taxon>
        <taxon>Gammaproteobacteria</taxon>
        <taxon>Pseudomonadales</taxon>
        <taxon>Pseudomonadaceae</taxon>
        <taxon>Pseudomonas</taxon>
    </lineage>
</organism>
<proteinExistence type="predicted"/>